<dbReference type="Proteomes" id="UP000016932">
    <property type="component" value="Unassembled WGS sequence"/>
</dbReference>
<sequence length="1134" mass="126680">MVLYRSQPQISLATLREDVRSIDIIDDSITRQRSADDNNAVQYAPVHHPNTGTGTFKPPARPLPVGTRSSRQARRRHLPITIAPRPITAPPRASRLRLGWSLHASGYSISAGLASASTIGHRLRLCRAHSAVLIFRSMPSSSFCQIMPTQTPSPEPPPIVQERVHAQCCELRGSLETVARMHHARPTSREAGYRKDTLQLISIYRSRPPVYSILVIVVVQCEWTCVRVKVRPTPPPRDAFFVLIAAFLRCGRLTVCGSILMCTVHAVFDLGPCPCPRCYGIGDISLQPSKHTSTAAHENGMNTARQATDNTVHRSRLIAMPPSLPAPTVTMHSSLLFLITARMPWLFLRRAHSKTLSPSSDKDWTSTMLLFCSLTPRQRLSLWSFAQCFVSFNAIVSSIGARPLLSFLPLLYRIPQPLSWRHSTADRNKPPISELCTLFDHHCPGAGQALRQMQGINFGLCISFDHNLCCRSALRTDDMQNQPQSTMPTGTPQPFNFGHPTSEGQPSSQQFFPFFQLDGMQPDRYRFQEKLFNLPLGDLGNVQPLTSLLNSLWHSGKLPPLALNFMTRLIHLALPFWHALLVSTPVVYPSEACPAPKETLTDAEKWDTIAKLEELAQALTITFGEIGEGVSGETRASLRTLATMPGRGADIIISQEYLNEINATTEAEDVINFQILCFRVATTVVHELAHAAALANSGMPQPFPNTFIGDSQSNEIGFEIEKYLFGGVLDLETFFGPEYGDIPYYAHNNITSRVNYRLILLDWPDKDVIDMYRESGASCACHAKLPPARISWTTSFLHISCVFQNSYWQDIVPQFGRAALHFPRHFGSLRADDLTWNPWDLLQALMPGNLYVIDQNMLVYFVQKVDDPSAQKVREFWDQRMPKNSKLHEWLALTQQDFGLSPDLKAAMERVLAVMDFDRTIGGLAFSVIKLQSLVFPMLPQISVFLNTKPPAFQPSTLLPVNFPLYKIASYRTLNLTHKFPSVPSHSIPGHDALQIIPIARNTDTKFGVIVRRRGGVKSRRNTPWIPRQMTPECTESKGVVVPLSAMPSIAYIRGGIHGACCTMRFPLRARNSEPPSSKDLEDSDQASQWNSTKPLAHAASLSRECKDANDKDREERDEMRSILFLGPTQHAGS</sequence>
<keyword evidence="3" id="KW-1185">Reference proteome</keyword>
<feature type="region of interest" description="Disordered" evidence="1">
    <location>
        <begin position="1071"/>
        <end position="1134"/>
    </location>
</feature>
<proteinExistence type="predicted"/>
<protein>
    <submittedName>
        <fullName evidence="2">Uncharacterized protein</fullName>
    </submittedName>
</protein>
<reference evidence="2 3" key="1">
    <citation type="journal article" date="2012" name="PLoS Pathog.">
        <title>Diverse lifestyles and strategies of plant pathogenesis encoded in the genomes of eighteen Dothideomycetes fungi.</title>
        <authorList>
            <person name="Ohm R.A."/>
            <person name="Feau N."/>
            <person name="Henrissat B."/>
            <person name="Schoch C.L."/>
            <person name="Horwitz B.A."/>
            <person name="Barry K.W."/>
            <person name="Condon B.J."/>
            <person name="Copeland A.C."/>
            <person name="Dhillon B."/>
            <person name="Glaser F."/>
            <person name="Hesse C.N."/>
            <person name="Kosti I."/>
            <person name="LaButti K."/>
            <person name="Lindquist E.A."/>
            <person name="Lucas S."/>
            <person name="Salamov A.A."/>
            <person name="Bradshaw R.E."/>
            <person name="Ciuffetti L."/>
            <person name="Hamelin R.C."/>
            <person name="Kema G.H.J."/>
            <person name="Lawrence C."/>
            <person name="Scott J.A."/>
            <person name="Spatafora J.W."/>
            <person name="Turgeon B.G."/>
            <person name="de Wit P.J.G.M."/>
            <person name="Zhong S."/>
            <person name="Goodwin S.B."/>
            <person name="Grigoriev I.V."/>
        </authorList>
    </citation>
    <scope>NUCLEOTIDE SEQUENCE [LARGE SCALE GENOMIC DNA]</scope>
    <source>
        <strain evidence="2 3">CIRAD86</strain>
    </source>
</reference>
<feature type="region of interest" description="Disordered" evidence="1">
    <location>
        <begin position="47"/>
        <end position="73"/>
    </location>
</feature>
<name>M3A2Y8_PSEFD</name>
<evidence type="ECO:0000313" key="2">
    <source>
        <dbReference type="EMBL" id="EME78916.1"/>
    </source>
</evidence>
<accession>M3A2Y8</accession>
<feature type="compositionally biased region" description="Basic and acidic residues" evidence="1">
    <location>
        <begin position="1104"/>
        <end position="1121"/>
    </location>
</feature>
<dbReference type="EMBL" id="KB446563">
    <property type="protein sequence ID" value="EME78916.1"/>
    <property type="molecule type" value="Genomic_DNA"/>
</dbReference>
<dbReference type="GeneID" id="19334033"/>
<organism evidence="2 3">
    <name type="scientific">Pseudocercospora fijiensis (strain CIRAD86)</name>
    <name type="common">Black leaf streak disease fungus</name>
    <name type="synonym">Mycosphaerella fijiensis</name>
    <dbReference type="NCBI Taxonomy" id="383855"/>
    <lineage>
        <taxon>Eukaryota</taxon>
        <taxon>Fungi</taxon>
        <taxon>Dikarya</taxon>
        <taxon>Ascomycota</taxon>
        <taxon>Pezizomycotina</taxon>
        <taxon>Dothideomycetes</taxon>
        <taxon>Dothideomycetidae</taxon>
        <taxon>Mycosphaerellales</taxon>
        <taxon>Mycosphaerellaceae</taxon>
        <taxon>Pseudocercospora</taxon>
    </lineage>
</organism>
<feature type="compositionally biased region" description="Polar residues" evidence="1">
    <location>
        <begin position="479"/>
        <end position="494"/>
    </location>
</feature>
<dbReference type="VEuPathDB" id="FungiDB:MYCFIDRAFT_178999"/>
<dbReference type="eggNOG" id="ENOG502TB88">
    <property type="taxonomic scope" value="Eukaryota"/>
</dbReference>
<evidence type="ECO:0000313" key="3">
    <source>
        <dbReference type="Proteomes" id="UP000016932"/>
    </source>
</evidence>
<dbReference type="AlphaFoldDB" id="M3A2Y8"/>
<dbReference type="KEGG" id="pfj:MYCFIDRAFT_178999"/>
<dbReference type="OrthoDB" id="10254945at2759"/>
<dbReference type="HOGENOM" id="CLU_278631_0_0_1"/>
<dbReference type="STRING" id="383855.M3A2Y8"/>
<feature type="region of interest" description="Disordered" evidence="1">
    <location>
        <begin position="479"/>
        <end position="506"/>
    </location>
</feature>
<evidence type="ECO:0000256" key="1">
    <source>
        <dbReference type="SAM" id="MobiDB-lite"/>
    </source>
</evidence>
<dbReference type="RefSeq" id="XP_007931161.1">
    <property type="nucleotide sequence ID" value="XM_007932970.1"/>
</dbReference>
<gene>
    <name evidence="2" type="ORF">MYCFIDRAFT_178999</name>
</gene>